<gene>
    <name evidence="1" type="ORF">HMPREF3216_01159</name>
</gene>
<dbReference type="Proteomes" id="UP000070558">
    <property type="component" value="Unassembled WGS sequence"/>
</dbReference>
<organism evidence="1 2">
    <name type="scientific">Gardnerella vaginalis</name>
    <dbReference type="NCBI Taxonomy" id="2702"/>
    <lineage>
        <taxon>Bacteria</taxon>
        <taxon>Bacillati</taxon>
        <taxon>Actinomycetota</taxon>
        <taxon>Actinomycetes</taxon>
        <taxon>Bifidobacteriales</taxon>
        <taxon>Bifidobacteriaceae</taxon>
        <taxon>Gardnerella</taxon>
    </lineage>
</organism>
<accession>A0A133NMB9</accession>
<protein>
    <submittedName>
        <fullName evidence="1">Uncharacterized protein</fullName>
    </submittedName>
</protein>
<sequence>CLFALRFKRKGRSERNKIKNADCICNMRMQSAFVNQLALNNV</sequence>
<comment type="caution">
    <text evidence="1">The sequence shown here is derived from an EMBL/GenBank/DDBJ whole genome shotgun (WGS) entry which is preliminary data.</text>
</comment>
<evidence type="ECO:0000313" key="2">
    <source>
        <dbReference type="Proteomes" id="UP000070558"/>
    </source>
</evidence>
<name>A0A133NMB9_GARVA</name>
<dbReference type="EMBL" id="LRQA01000056">
    <property type="protein sequence ID" value="KXA17440.1"/>
    <property type="molecule type" value="Genomic_DNA"/>
</dbReference>
<evidence type="ECO:0000313" key="1">
    <source>
        <dbReference type="EMBL" id="KXA17440.1"/>
    </source>
</evidence>
<reference evidence="1 2" key="1">
    <citation type="submission" date="2016-01" db="EMBL/GenBank/DDBJ databases">
        <authorList>
            <person name="Oliw E.H."/>
        </authorList>
    </citation>
    <scope>NUCLEOTIDE SEQUENCE [LARGE SCALE GENOMIC DNA]</scope>
    <source>
        <strain evidence="1 2">GED7760B</strain>
    </source>
</reference>
<proteinExistence type="predicted"/>
<feature type="non-terminal residue" evidence="1">
    <location>
        <position position="1"/>
    </location>
</feature>
<dbReference type="AlphaFoldDB" id="A0A133NMB9"/>